<dbReference type="EC" id="1.14.99.48" evidence="3"/>
<accession>A0ABT9WYI4</accession>
<sequence length="113" mass="13061">MIMVSNTIHIKKGFADKVIEGFKQPKGIQNFAGFIRMEVLKTEGIEEHDEIKVCTFWDNREAFEAWTNSNSFKQAHERRQKQPEEKKGEQIMLGSKMTMHDVVVAHEPANQIS</sequence>
<evidence type="ECO:0000313" key="3">
    <source>
        <dbReference type="EMBL" id="MDQ0178360.1"/>
    </source>
</evidence>
<dbReference type="Gene3D" id="3.30.70.100">
    <property type="match status" value="1"/>
</dbReference>
<dbReference type="EMBL" id="JAUSTT010000041">
    <property type="protein sequence ID" value="MDQ0178360.1"/>
    <property type="molecule type" value="Genomic_DNA"/>
</dbReference>
<dbReference type="RefSeq" id="WP_307233112.1">
    <property type="nucleotide sequence ID" value="NZ_JAUSTT010000041.1"/>
</dbReference>
<dbReference type="PANTHER" id="PTHR34474">
    <property type="entry name" value="SIGNAL TRANSDUCTION PROTEIN TRAP"/>
    <property type="match status" value="1"/>
</dbReference>
<proteinExistence type="predicted"/>
<dbReference type="InterPro" id="IPR007138">
    <property type="entry name" value="ABM_dom"/>
</dbReference>
<dbReference type="PANTHER" id="PTHR34474:SF4">
    <property type="entry name" value="HEME OXYGENASE (STAPHYLOBILIN-PRODUCING) 1"/>
    <property type="match status" value="1"/>
</dbReference>
<comment type="caution">
    <text evidence="3">The sequence shown here is derived from an EMBL/GenBank/DDBJ whole genome shotgun (WGS) entry which is preliminary data.</text>
</comment>
<evidence type="ECO:0000313" key="4">
    <source>
        <dbReference type="Proteomes" id="UP001223586"/>
    </source>
</evidence>
<feature type="compositionally biased region" description="Basic and acidic residues" evidence="1">
    <location>
        <begin position="74"/>
        <end position="89"/>
    </location>
</feature>
<dbReference type="GO" id="GO:0016491">
    <property type="term" value="F:oxidoreductase activity"/>
    <property type="evidence" value="ECO:0007669"/>
    <property type="project" value="UniProtKB-KW"/>
</dbReference>
<feature type="region of interest" description="Disordered" evidence="1">
    <location>
        <begin position="70"/>
        <end position="92"/>
    </location>
</feature>
<dbReference type="SUPFAM" id="SSF54909">
    <property type="entry name" value="Dimeric alpha+beta barrel"/>
    <property type="match status" value="1"/>
</dbReference>
<dbReference type="InterPro" id="IPR011008">
    <property type="entry name" value="Dimeric_a/b-barrel"/>
</dbReference>
<dbReference type="InterPro" id="IPR050404">
    <property type="entry name" value="Heme-degrading_MO"/>
</dbReference>
<evidence type="ECO:0000256" key="1">
    <source>
        <dbReference type="SAM" id="MobiDB-lite"/>
    </source>
</evidence>
<protein>
    <submittedName>
        <fullName evidence="3">Heme oxygenase (Staphylobilin-producing)</fullName>
        <ecNumber evidence="3">1.14.99.48</ecNumber>
    </submittedName>
</protein>
<dbReference type="Pfam" id="PF03992">
    <property type="entry name" value="ABM"/>
    <property type="match status" value="1"/>
</dbReference>
<organism evidence="3 4">
    <name type="scientific">Bacillus chungangensis</name>
    <dbReference type="NCBI Taxonomy" id="587633"/>
    <lineage>
        <taxon>Bacteria</taxon>
        <taxon>Bacillati</taxon>
        <taxon>Bacillota</taxon>
        <taxon>Bacilli</taxon>
        <taxon>Bacillales</taxon>
        <taxon>Bacillaceae</taxon>
        <taxon>Bacillus</taxon>
    </lineage>
</organism>
<keyword evidence="4" id="KW-1185">Reference proteome</keyword>
<dbReference type="PROSITE" id="PS51725">
    <property type="entry name" value="ABM"/>
    <property type="match status" value="1"/>
</dbReference>
<name>A0ABT9WYI4_9BACI</name>
<dbReference type="Proteomes" id="UP001223586">
    <property type="component" value="Unassembled WGS sequence"/>
</dbReference>
<gene>
    <name evidence="3" type="ORF">J2S08_004265</name>
</gene>
<keyword evidence="3" id="KW-0560">Oxidoreductase</keyword>
<reference evidence="3 4" key="1">
    <citation type="submission" date="2023-07" db="EMBL/GenBank/DDBJ databases">
        <title>Genomic Encyclopedia of Type Strains, Phase IV (KMG-IV): sequencing the most valuable type-strain genomes for metagenomic binning, comparative biology and taxonomic classification.</title>
        <authorList>
            <person name="Goeker M."/>
        </authorList>
    </citation>
    <scope>NUCLEOTIDE SEQUENCE [LARGE SCALE GENOMIC DNA]</scope>
    <source>
        <strain evidence="3 4">DSM 23837</strain>
    </source>
</reference>
<evidence type="ECO:0000259" key="2">
    <source>
        <dbReference type="PROSITE" id="PS51725"/>
    </source>
</evidence>
<feature type="domain" description="ABM" evidence="2">
    <location>
        <begin position="2"/>
        <end position="92"/>
    </location>
</feature>